<evidence type="ECO:0000313" key="10">
    <source>
        <dbReference type="Proteomes" id="UP000636709"/>
    </source>
</evidence>
<dbReference type="GO" id="GO:0009734">
    <property type="term" value="P:auxin-activated signaling pathway"/>
    <property type="evidence" value="ECO:0007669"/>
    <property type="project" value="UniProtKB-KW"/>
</dbReference>
<evidence type="ECO:0000256" key="4">
    <source>
        <dbReference type="ARBA" id="ARBA00022692"/>
    </source>
</evidence>
<comment type="caution">
    <text evidence="9">The sequence shown here is derived from an EMBL/GenBank/DDBJ whole genome shotgun (WGS) entry which is preliminary data.</text>
</comment>
<dbReference type="AlphaFoldDB" id="A0A834ZY18"/>
<dbReference type="OrthoDB" id="2133778at2759"/>
<reference evidence="9" key="1">
    <citation type="submission" date="2020-07" db="EMBL/GenBank/DDBJ databases">
        <title>Genome sequence and genetic diversity analysis of an under-domesticated orphan crop, white fonio (Digitaria exilis).</title>
        <authorList>
            <person name="Bennetzen J.L."/>
            <person name="Chen S."/>
            <person name="Ma X."/>
            <person name="Wang X."/>
            <person name="Yssel A.E.J."/>
            <person name="Chaluvadi S.R."/>
            <person name="Johnson M."/>
            <person name="Gangashetty P."/>
            <person name="Hamidou F."/>
            <person name="Sanogo M.D."/>
            <person name="Zwaenepoel A."/>
            <person name="Wallace J."/>
            <person name="Van De Peer Y."/>
            <person name="Van Deynze A."/>
        </authorList>
    </citation>
    <scope>NUCLEOTIDE SEQUENCE</scope>
    <source>
        <tissue evidence="9">Leaves</tissue>
    </source>
</reference>
<dbReference type="InterPro" id="IPR051107">
    <property type="entry name" value="Auxin_Efflux_Carrier"/>
</dbReference>
<evidence type="ECO:0008006" key="11">
    <source>
        <dbReference type="Google" id="ProtNLM"/>
    </source>
</evidence>
<evidence type="ECO:0000256" key="1">
    <source>
        <dbReference type="ARBA" id="ARBA00004141"/>
    </source>
</evidence>
<evidence type="ECO:0000313" key="9">
    <source>
        <dbReference type="EMBL" id="KAF8644168.1"/>
    </source>
</evidence>
<proteinExistence type="inferred from homology"/>
<keyword evidence="4 8" id="KW-0812">Transmembrane</keyword>
<comment type="similarity">
    <text evidence="2">Belongs to the auxin efflux carrier (TC 2.A.69.1) family.</text>
</comment>
<dbReference type="InterPro" id="IPR004776">
    <property type="entry name" value="Mem_transp_PIN-like"/>
</dbReference>
<dbReference type="GO" id="GO:0005783">
    <property type="term" value="C:endoplasmic reticulum"/>
    <property type="evidence" value="ECO:0007669"/>
    <property type="project" value="TreeGrafter"/>
</dbReference>
<dbReference type="Pfam" id="PF03547">
    <property type="entry name" value="Mem_trans"/>
    <property type="match status" value="2"/>
</dbReference>
<keyword evidence="3" id="KW-0813">Transport</keyword>
<evidence type="ECO:0000256" key="3">
    <source>
        <dbReference type="ARBA" id="ARBA00022448"/>
    </source>
</evidence>
<dbReference type="PANTHER" id="PTHR31752:SF15">
    <property type="entry name" value="AUXIN EFFLUX CARRIER COMPONENT 5B-RELATED"/>
    <property type="match status" value="1"/>
</dbReference>
<protein>
    <recommendedName>
        <fullName evidence="11">Auxin efflux carrier component</fullName>
    </recommendedName>
</protein>
<keyword evidence="7" id="KW-0927">Auxin signaling pathway</keyword>
<dbReference type="PANTHER" id="PTHR31752">
    <property type="entry name" value="AUXIN EFFLUX CARRIER COMPONENT 1B-RELATED"/>
    <property type="match status" value="1"/>
</dbReference>
<evidence type="ECO:0000256" key="8">
    <source>
        <dbReference type="SAM" id="Phobius"/>
    </source>
</evidence>
<dbReference type="GO" id="GO:0005886">
    <property type="term" value="C:plasma membrane"/>
    <property type="evidence" value="ECO:0007669"/>
    <property type="project" value="TreeGrafter"/>
</dbReference>
<keyword evidence="10" id="KW-1185">Reference proteome</keyword>
<feature type="transmembrane region" description="Helical" evidence="8">
    <location>
        <begin position="7"/>
        <end position="26"/>
    </location>
</feature>
<gene>
    <name evidence="9" type="ORF">HU200_066543</name>
</gene>
<evidence type="ECO:0000256" key="6">
    <source>
        <dbReference type="ARBA" id="ARBA00023136"/>
    </source>
</evidence>
<keyword evidence="5 8" id="KW-1133">Transmembrane helix</keyword>
<organism evidence="9 10">
    <name type="scientific">Digitaria exilis</name>
    <dbReference type="NCBI Taxonomy" id="1010633"/>
    <lineage>
        <taxon>Eukaryota</taxon>
        <taxon>Viridiplantae</taxon>
        <taxon>Streptophyta</taxon>
        <taxon>Embryophyta</taxon>
        <taxon>Tracheophyta</taxon>
        <taxon>Spermatophyta</taxon>
        <taxon>Magnoliopsida</taxon>
        <taxon>Liliopsida</taxon>
        <taxon>Poales</taxon>
        <taxon>Poaceae</taxon>
        <taxon>PACMAD clade</taxon>
        <taxon>Panicoideae</taxon>
        <taxon>Panicodae</taxon>
        <taxon>Paniceae</taxon>
        <taxon>Anthephorinae</taxon>
        <taxon>Digitaria</taxon>
    </lineage>
</organism>
<dbReference type="Proteomes" id="UP000636709">
    <property type="component" value="Unassembled WGS sequence"/>
</dbReference>
<dbReference type="EMBL" id="JACEFO010003149">
    <property type="protein sequence ID" value="KAF8644168.1"/>
    <property type="molecule type" value="Genomic_DNA"/>
</dbReference>
<feature type="transmembrane region" description="Helical" evidence="8">
    <location>
        <begin position="41"/>
        <end position="59"/>
    </location>
</feature>
<feature type="transmembrane region" description="Helical" evidence="8">
    <location>
        <begin position="71"/>
        <end position="91"/>
    </location>
</feature>
<dbReference type="GO" id="GO:0010329">
    <property type="term" value="F:auxin efflux transmembrane transporter activity"/>
    <property type="evidence" value="ECO:0007669"/>
    <property type="project" value="TreeGrafter"/>
</dbReference>
<feature type="transmembrane region" description="Helical" evidence="8">
    <location>
        <begin position="103"/>
        <end position="126"/>
    </location>
</feature>
<evidence type="ECO:0000256" key="5">
    <source>
        <dbReference type="ARBA" id="ARBA00022989"/>
    </source>
</evidence>
<sequence length="377" mass="40534">MIGWGDVYKVVSAMVPLYFALALGYASVRWWKLFTADQCDAVNRLVAYFAVPFFAFDFATRIDPYALSFRVLAADALSKLAIGLALAAWTTAVPAPGAAKDKAMSWCITAFSQVALNNTLIVGVPLLDAMYGKWARDLVLQFSVLQIIVYLPALLLAFETRRAWEAATAEVEDGDVAEIDGNTAAFWPLVRAVWMKVARNPTLYAGVLGVAWACVINSGKMTSASPSSTNLYYFADSLRWHIETPSIIEGSVVIMSKTGVGLAMFSMGNQPRPLSNSSLITGTSSAHTEYVIHGRCVVGLFVALQDKIIVCGAGPAILSMGLRFVVGPAATAVGALILGLRGDMLRFSIIQAALPQTITSFVFAREYGLHPEVLSTA</sequence>
<dbReference type="GO" id="GO:0009926">
    <property type="term" value="P:auxin polar transport"/>
    <property type="evidence" value="ECO:0007669"/>
    <property type="project" value="TreeGrafter"/>
</dbReference>
<name>A0A834ZY18_9POAL</name>
<accession>A0A834ZY18</accession>
<keyword evidence="6 8" id="KW-0472">Membrane</keyword>
<evidence type="ECO:0000256" key="2">
    <source>
        <dbReference type="ARBA" id="ARBA00009177"/>
    </source>
</evidence>
<feature type="transmembrane region" description="Helical" evidence="8">
    <location>
        <begin position="138"/>
        <end position="158"/>
    </location>
</feature>
<evidence type="ECO:0000256" key="7">
    <source>
        <dbReference type="ARBA" id="ARBA00023294"/>
    </source>
</evidence>
<comment type="subcellular location">
    <subcellularLocation>
        <location evidence="1">Membrane</location>
        <topology evidence="1">Multi-pass membrane protein</topology>
    </subcellularLocation>
</comment>